<feature type="region of interest" description="Disordered" evidence="1">
    <location>
        <begin position="1"/>
        <end position="116"/>
    </location>
</feature>
<feature type="compositionally biased region" description="Basic and acidic residues" evidence="1">
    <location>
        <begin position="1"/>
        <end position="74"/>
    </location>
</feature>
<evidence type="ECO:0000256" key="1">
    <source>
        <dbReference type="SAM" id="MobiDB-lite"/>
    </source>
</evidence>
<evidence type="ECO:0000313" key="3">
    <source>
        <dbReference type="Proteomes" id="UP000192257"/>
    </source>
</evidence>
<dbReference type="AlphaFoldDB" id="A0A1X0NHR6"/>
<reference evidence="2 3" key="1">
    <citation type="submission" date="2017-03" db="EMBL/GenBank/DDBJ databases">
        <title>An alternative strategy for trypanosome survival in the mammalian bloodstream revealed through genome and transcriptome analysis of the ubiquitous bovine parasite Trypanosoma (Megatrypanum) theileri.</title>
        <authorList>
            <person name="Kelly S."/>
            <person name="Ivens A."/>
            <person name="Mott A."/>
            <person name="O'Neill E."/>
            <person name="Emms D."/>
            <person name="Macleod O."/>
            <person name="Voorheis P."/>
            <person name="Matthews J."/>
            <person name="Matthews K."/>
            <person name="Carrington M."/>
        </authorList>
    </citation>
    <scope>NUCLEOTIDE SEQUENCE [LARGE SCALE GENOMIC DNA]</scope>
    <source>
        <strain evidence="2">Edinburgh</strain>
    </source>
</reference>
<dbReference type="VEuPathDB" id="TriTrypDB:TM35_000461210"/>
<protein>
    <submittedName>
        <fullName evidence="2">Uncharacterized protein</fullName>
    </submittedName>
</protein>
<feature type="region of interest" description="Disordered" evidence="1">
    <location>
        <begin position="205"/>
        <end position="247"/>
    </location>
</feature>
<dbReference type="EMBL" id="NBCO01000046">
    <property type="protein sequence ID" value="ORC84302.1"/>
    <property type="molecule type" value="Genomic_DNA"/>
</dbReference>
<dbReference type="RefSeq" id="XP_028878368.1">
    <property type="nucleotide sequence ID" value="XM_029030300.1"/>
</dbReference>
<comment type="caution">
    <text evidence="2">The sequence shown here is derived from an EMBL/GenBank/DDBJ whole genome shotgun (WGS) entry which is preliminary data.</text>
</comment>
<keyword evidence="3" id="KW-1185">Reference proteome</keyword>
<gene>
    <name evidence="2" type="ORF">TM35_000461210</name>
</gene>
<dbReference type="Proteomes" id="UP000192257">
    <property type="component" value="Unassembled WGS sequence"/>
</dbReference>
<name>A0A1X0NHR6_9TRYP</name>
<proteinExistence type="predicted"/>
<organism evidence="2 3">
    <name type="scientific">Trypanosoma theileri</name>
    <dbReference type="NCBI Taxonomy" id="67003"/>
    <lineage>
        <taxon>Eukaryota</taxon>
        <taxon>Discoba</taxon>
        <taxon>Euglenozoa</taxon>
        <taxon>Kinetoplastea</taxon>
        <taxon>Metakinetoplastina</taxon>
        <taxon>Trypanosomatida</taxon>
        <taxon>Trypanosomatidae</taxon>
        <taxon>Trypanosoma</taxon>
    </lineage>
</organism>
<evidence type="ECO:0000313" key="2">
    <source>
        <dbReference type="EMBL" id="ORC84302.1"/>
    </source>
</evidence>
<feature type="region of interest" description="Disordered" evidence="1">
    <location>
        <begin position="161"/>
        <end position="181"/>
    </location>
</feature>
<accession>A0A1X0NHR6</accession>
<dbReference type="OrthoDB" id="252810at2759"/>
<dbReference type="GeneID" id="39990080"/>
<sequence length="274" mass="32230">MEDENHSFDHEQENHYEEDHHDDHDHDHDHEDDDHENKENPEPRNDRPYAHSDRFDGDADNERVFDFHQKRLQEQGDLPPQPPHHQRPSRSTSFLGRTHDTAGHSSVAPTDAASNLRFRSIISSARYSAMRRSVGGGSVNYDNASAGLTEGERIAMEQMAEREERRQSALHRAAEEEERREQMLIQNELQKEAATLQRIVELEEKKQQVSRERQERTLTRMEQAKQRRLAMERERQAKLDEIQRRREERLVHRDPYAAFLTKGKYRGPSTLTSD</sequence>